<feature type="domain" description="Globin" evidence="6">
    <location>
        <begin position="57"/>
        <end position="212"/>
    </location>
</feature>
<dbReference type="GO" id="GO:0020037">
    <property type="term" value="F:heme binding"/>
    <property type="evidence" value="ECO:0007669"/>
    <property type="project" value="InterPro"/>
</dbReference>
<dbReference type="InterPro" id="IPR000971">
    <property type="entry name" value="Globin"/>
</dbReference>
<dbReference type="CDD" id="cd01040">
    <property type="entry name" value="Mb-like"/>
    <property type="match status" value="1"/>
</dbReference>
<accession>A0A0K0FHQ2</accession>
<evidence type="ECO:0000313" key="7">
    <source>
        <dbReference type="Proteomes" id="UP000035680"/>
    </source>
</evidence>
<keyword evidence="4" id="KW-0561">Oxygen transport</keyword>
<evidence type="ECO:0000256" key="5">
    <source>
        <dbReference type="SAM" id="MobiDB-lite"/>
    </source>
</evidence>
<dbReference type="Gene3D" id="1.10.490.10">
    <property type="entry name" value="Globins"/>
    <property type="match status" value="1"/>
</dbReference>
<evidence type="ECO:0000256" key="4">
    <source>
        <dbReference type="RuleBase" id="RU000356"/>
    </source>
</evidence>
<evidence type="ECO:0000256" key="1">
    <source>
        <dbReference type="ARBA" id="ARBA00022617"/>
    </source>
</evidence>
<dbReference type="Proteomes" id="UP000035680">
    <property type="component" value="Unassembled WGS sequence"/>
</dbReference>
<dbReference type="InterPro" id="IPR009050">
    <property type="entry name" value="Globin-like_sf"/>
</dbReference>
<comment type="similarity">
    <text evidence="4">Belongs to the globin family.</text>
</comment>
<dbReference type="WBParaSite" id="SVE_0841700.1">
    <property type="protein sequence ID" value="SVE_0841700.1"/>
    <property type="gene ID" value="SVE_0841700"/>
</dbReference>
<evidence type="ECO:0000256" key="3">
    <source>
        <dbReference type="ARBA" id="ARBA00023004"/>
    </source>
</evidence>
<evidence type="ECO:0000313" key="8">
    <source>
        <dbReference type="WBParaSite" id="SVE_0841700.1"/>
    </source>
</evidence>
<dbReference type="PANTHER" id="PTHR46458:SF11">
    <property type="entry name" value="GLOBIN-LIKE PROTEIN 9"/>
    <property type="match status" value="1"/>
</dbReference>
<dbReference type="PROSITE" id="PS01033">
    <property type="entry name" value="GLOBIN"/>
    <property type="match status" value="1"/>
</dbReference>
<dbReference type="PANTHER" id="PTHR46458">
    <property type="entry name" value="BLR2807 PROTEIN"/>
    <property type="match status" value="1"/>
</dbReference>
<feature type="region of interest" description="Disordered" evidence="5">
    <location>
        <begin position="20"/>
        <end position="50"/>
    </location>
</feature>
<keyword evidence="1 4" id="KW-0349">Heme</keyword>
<sequence length="254" mass="28811">MDYPKGTSNLSNLQRCRSLRSNNGKPNAFGVSRLGSGSGKSRSRSRQMPEENCVIRNMTSSQKTSLIYSWKAIKPNANSLMRKIFLELEAVSPKVKQIFAKAAILDCFAKESSESKIGTIDEHVKLFTKFMDDVISNLDKETEVKCIIRKVGQSHVVLNNECSFQSNLWEHLGEIAMEKICHLDAIQKSRETCRAWRMLIAFVTDEVRSAFDEQVRIARRSSIDVQKDSTDDGDFCDKMKNIQVHDDEGPILKK</sequence>
<evidence type="ECO:0000259" key="6">
    <source>
        <dbReference type="PROSITE" id="PS01033"/>
    </source>
</evidence>
<dbReference type="GO" id="GO:0046872">
    <property type="term" value="F:metal ion binding"/>
    <property type="evidence" value="ECO:0007669"/>
    <property type="project" value="UniProtKB-KW"/>
</dbReference>
<keyword evidence="3" id="KW-0408">Iron</keyword>
<dbReference type="InterPro" id="IPR044399">
    <property type="entry name" value="Mb-like_M"/>
</dbReference>
<dbReference type="InterPro" id="IPR050532">
    <property type="entry name" value="Globin-like_OT"/>
</dbReference>
<protein>
    <submittedName>
        <fullName evidence="8">Globin-like protein 9 (inferred by orthology to a C. elegans protein)</fullName>
    </submittedName>
</protein>
<keyword evidence="2" id="KW-0479">Metal-binding</keyword>
<organism evidence="7 8">
    <name type="scientific">Strongyloides venezuelensis</name>
    <name type="common">Threadworm</name>
    <dbReference type="NCBI Taxonomy" id="75913"/>
    <lineage>
        <taxon>Eukaryota</taxon>
        <taxon>Metazoa</taxon>
        <taxon>Ecdysozoa</taxon>
        <taxon>Nematoda</taxon>
        <taxon>Chromadorea</taxon>
        <taxon>Rhabditida</taxon>
        <taxon>Tylenchina</taxon>
        <taxon>Panagrolaimomorpha</taxon>
        <taxon>Strongyloidoidea</taxon>
        <taxon>Strongyloididae</taxon>
        <taxon>Strongyloides</taxon>
    </lineage>
</organism>
<dbReference type="Pfam" id="PF00042">
    <property type="entry name" value="Globin"/>
    <property type="match status" value="1"/>
</dbReference>
<dbReference type="InterPro" id="IPR012292">
    <property type="entry name" value="Globin/Proto"/>
</dbReference>
<evidence type="ECO:0000256" key="2">
    <source>
        <dbReference type="ARBA" id="ARBA00022723"/>
    </source>
</evidence>
<name>A0A0K0FHQ2_STRVS</name>
<proteinExistence type="inferred from homology"/>
<reference evidence="7" key="1">
    <citation type="submission" date="2014-07" db="EMBL/GenBank/DDBJ databases">
        <authorList>
            <person name="Martin A.A"/>
            <person name="De Silva N."/>
        </authorList>
    </citation>
    <scope>NUCLEOTIDE SEQUENCE</scope>
</reference>
<dbReference type="SUPFAM" id="SSF46458">
    <property type="entry name" value="Globin-like"/>
    <property type="match status" value="1"/>
</dbReference>
<dbReference type="GO" id="GO:0005344">
    <property type="term" value="F:oxygen carrier activity"/>
    <property type="evidence" value="ECO:0007669"/>
    <property type="project" value="UniProtKB-KW"/>
</dbReference>
<keyword evidence="4" id="KW-0813">Transport</keyword>
<reference evidence="8" key="2">
    <citation type="submission" date="2015-08" db="UniProtKB">
        <authorList>
            <consortium name="WormBaseParasite"/>
        </authorList>
    </citation>
    <scope>IDENTIFICATION</scope>
</reference>
<dbReference type="GO" id="GO:0019825">
    <property type="term" value="F:oxygen binding"/>
    <property type="evidence" value="ECO:0007669"/>
    <property type="project" value="InterPro"/>
</dbReference>
<keyword evidence="7" id="KW-1185">Reference proteome</keyword>
<dbReference type="AlphaFoldDB" id="A0A0K0FHQ2"/>
<dbReference type="STRING" id="75913.A0A0K0FHQ2"/>